<sequence length="235" mass="25467">MRYFAVDVVHLILFSCLLYLCSTSAAQDYAYVNCNTANNYTSGSVYEQNLNLTLTFLVANSSINGFYITNVGQNLDTCIGDLSNKDCQTCAYTAATEIRATKLEPLVQNISSDAAASPSKFAVGVIGYTVYVNIYAMAQCTRDSLDNRCLTCLQGLIIVYTLRVAIFVFFLSPLPPPPPVVSSKSFPSPSLPENNAATTRTTIENNITTAGTSKTRSNHAVHVLIMKLLDPSLGD</sequence>
<evidence type="ECO:0000256" key="5">
    <source>
        <dbReference type="ARBA" id="ARBA00038515"/>
    </source>
</evidence>
<dbReference type="EMBL" id="PKMF04000153">
    <property type="protein sequence ID" value="KAK7846596.1"/>
    <property type="molecule type" value="Genomic_DNA"/>
</dbReference>
<evidence type="ECO:0000256" key="7">
    <source>
        <dbReference type="SAM" id="SignalP"/>
    </source>
</evidence>
<feature type="domain" description="Gnk2-homologous" evidence="8">
    <location>
        <begin position="80"/>
        <end position="186"/>
    </location>
</feature>
<evidence type="ECO:0000259" key="8">
    <source>
        <dbReference type="PROSITE" id="PS51473"/>
    </source>
</evidence>
<comment type="caution">
    <text evidence="9">The sequence shown here is derived from an EMBL/GenBank/DDBJ whole genome shotgun (WGS) entry which is preliminary data.</text>
</comment>
<dbReference type="PANTHER" id="PTHR32411:SF43">
    <property type="entry name" value="CYSTEINE-RICH REPEAT SECRETORY PROTEIN 38"/>
    <property type="match status" value="1"/>
</dbReference>
<dbReference type="GO" id="GO:0005576">
    <property type="term" value="C:extracellular region"/>
    <property type="evidence" value="ECO:0007669"/>
    <property type="project" value="UniProtKB-SubCell"/>
</dbReference>
<dbReference type="PANTHER" id="PTHR32411">
    <property type="entry name" value="CYSTEINE-RICH REPEAT SECRETORY PROTEIN 38-RELATED"/>
    <property type="match status" value="1"/>
</dbReference>
<dbReference type="Proteomes" id="UP000237347">
    <property type="component" value="Unassembled WGS sequence"/>
</dbReference>
<dbReference type="Gene3D" id="3.30.430.20">
    <property type="entry name" value="Gnk2 domain, C-X8-C-X2-C motif"/>
    <property type="match status" value="2"/>
</dbReference>
<comment type="similarity">
    <text evidence="5">Belongs to the cysteine-rich repeat secretory protein family.</text>
</comment>
<reference evidence="9 10" key="1">
    <citation type="journal article" date="2018" name="Sci. Data">
        <title>The draft genome sequence of cork oak.</title>
        <authorList>
            <person name="Ramos A.M."/>
            <person name="Usie A."/>
            <person name="Barbosa P."/>
            <person name="Barros P.M."/>
            <person name="Capote T."/>
            <person name="Chaves I."/>
            <person name="Simoes F."/>
            <person name="Abreu I."/>
            <person name="Carrasquinho I."/>
            <person name="Faro C."/>
            <person name="Guimaraes J.B."/>
            <person name="Mendonca D."/>
            <person name="Nobrega F."/>
            <person name="Rodrigues L."/>
            <person name="Saibo N.J.M."/>
            <person name="Varela M.C."/>
            <person name="Egas C."/>
            <person name="Matos J."/>
            <person name="Miguel C.M."/>
            <person name="Oliveira M.M."/>
            <person name="Ricardo C.P."/>
            <person name="Goncalves S."/>
        </authorList>
    </citation>
    <scope>NUCLEOTIDE SEQUENCE [LARGE SCALE GENOMIC DNA]</scope>
    <source>
        <strain evidence="10">cv. HL8</strain>
    </source>
</reference>
<feature type="transmembrane region" description="Helical" evidence="6">
    <location>
        <begin position="121"/>
        <end position="138"/>
    </location>
</feature>
<dbReference type="CDD" id="cd23509">
    <property type="entry name" value="Gnk2-like"/>
    <property type="match status" value="1"/>
</dbReference>
<feature type="signal peptide" evidence="7">
    <location>
        <begin position="1"/>
        <end position="25"/>
    </location>
</feature>
<dbReference type="AlphaFoldDB" id="A0AAW0L7K1"/>
<dbReference type="InterPro" id="IPR050581">
    <property type="entry name" value="CRR_secretory_protein"/>
</dbReference>
<dbReference type="InterPro" id="IPR038408">
    <property type="entry name" value="GNK2_sf"/>
</dbReference>
<evidence type="ECO:0000313" key="9">
    <source>
        <dbReference type="EMBL" id="KAK7846596.1"/>
    </source>
</evidence>
<evidence type="ECO:0000256" key="4">
    <source>
        <dbReference type="ARBA" id="ARBA00022737"/>
    </source>
</evidence>
<evidence type="ECO:0000313" key="10">
    <source>
        <dbReference type="Proteomes" id="UP000237347"/>
    </source>
</evidence>
<gene>
    <name evidence="9" type="ORF">CFP56_007675</name>
</gene>
<keyword evidence="6" id="KW-0472">Membrane</keyword>
<dbReference type="InterPro" id="IPR002902">
    <property type="entry name" value="GNK2"/>
</dbReference>
<dbReference type="PROSITE" id="PS51473">
    <property type="entry name" value="GNK2"/>
    <property type="match status" value="1"/>
</dbReference>
<evidence type="ECO:0000256" key="6">
    <source>
        <dbReference type="SAM" id="Phobius"/>
    </source>
</evidence>
<keyword evidence="6" id="KW-0812">Transmembrane</keyword>
<accession>A0AAW0L7K1</accession>
<feature type="chain" id="PRO_5043676472" description="Gnk2-homologous domain-containing protein" evidence="7">
    <location>
        <begin position="26"/>
        <end position="235"/>
    </location>
</feature>
<dbReference type="Pfam" id="PF01657">
    <property type="entry name" value="Stress-antifung"/>
    <property type="match status" value="1"/>
</dbReference>
<keyword evidence="4" id="KW-0677">Repeat</keyword>
<keyword evidence="3 7" id="KW-0732">Signal</keyword>
<keyword evidence="6" id="KW-1133">Transmembrane helix</keyword>
<evidence type="ECO:0000256" key="3">
    <source>
        <dbReference type="ARBA" id="ARBA00022729"/>
    </source>
</evidence>
<evidence type="ECO:0000256" key="1">
    <source>
        <dbReference type="ARBA" id="ARBA00004613"/>
    </source>
</evidence>
<keyword evidence="2" id="KW-0964">Secreted</keyword>
<name>A0AAW0L7K1_QUESU</name>
<evidence type="ECO:0000256" key="2">
    <source>
        <dbReference type="ARBA" id="ARBA00022525"/>
    </source>
</evidence>
<proteinExistence type="inferred from homology"/>
<protein>
    <recommendedName>
        <fullName evidence="8">Gnk2-homologous domain-containing protein</fullName>
    </recommendedName>
</protein>
<feature type="transmembrane region" description="Helical" evidence="6">
    <location>
        <begin position="150"/>
        <end position="171"/>
    </location>
</feature>
<keyword evidence="10" id="KW-1185">Reference proteome</keyword>
<comment type="subcellular location">
    <subcellularLocation>
        <location evidence="1">Secreted</location>
    </subcellularLocation>
</comment>
<organism evidence="9 10">
    <name type="scientific">Quercus suber</name>
    <name type="common">Cork oak</name>
    <dbReference type="NCBI Taxonomy" id="58331"/>
    <lineage>
        <taxon>Eukaryota</taxon>
        <taxon>Viridiplantae</taxon>
        <taxon>Streptophyta</taxon>
        <taxon>Embryophyta</taxon>
        <taxon>Tracheophyta</taxon>
        <taxon>Spermatophyta</taxon>
        <taxon>Magnoliopsida</taxon>
        <taxon>eudicotyledons</taxon>
        <taxon>Gunneridae</taxon>
        <taxon>Pentapetalae</taxon>
        <taxon>rosids</taxon>
        <taxon>fabids</taxon>
        <taxon>Fagales</taxon>
        <taxon>Fagaceae</taxon>
        <taxon>Quercus</taxon>
    </lineage>
</organism>